<evidence type="ECO:0000313" key="3">
    <source>
        <dbReference type="Proteomes" id="UP000321248"/>
    </source>
</evidence>
<evidence type="ECO:0000313" key="2">
    <source>
        <dbReference type="EMBL" id="TXK65572.1"/>
    </source>
</evidence>
<organism evidence="2 3">
    <name type="scientific">Alkalisalibacterium limincola</name>
    <dbReference type="NCBI Taxonomy" id="2699169"/>
    <lineage>
        <taxon>Bacteria</taxon>
        <taxon>Pseudomonadati</taxon>
        <taxon>Pseudomonadota</taxon>
        <taxon>Gammaproteobacteria</taxon>
        <taxon>Lysobacterales</taxon>
        <taxon>Lysobacteraceae</taxon>
        <taxon>Alkalisalibacterium</taxon>
    </lineage>
</organism>
<sequence>MIKQKLLDNLKNLRGWRSNRKLVALAVDDYCNVRVASRVARDRLAASGLDLSSHFDQFDAMETRQDLEALFEVLDSVRDGTGDPRFSRPMRSPPILISPESDLLGEATSMSPFLSRSPV</sequence>
<gene>
    <name evidence="2" type="ORF">FU658_00060</name>
</gene>
<keyword evidence="3" id="KW-1185">Reference proteome</keyword>
<evidence type="ECO:0000256" key="1">
    <source>
        <dbReference type="SAM" id="MobiDB-lite"/>
    </source>
</evidence>
<dbReference type="AlphaFoldDB" id="A0A5C8KYR0"/>
<dbReference type="Proteomes" id="UP000321248">
    <property type="component" value="Unassembled WGS sequence"/>
</dbReference>
<dbReference type="RefSeq" id="WP_147890244.1">
    <property type="nucleotide sequence ID" value="NZ_VRTS01000001.1"/>
</dbReference>
<name>A0A5C8KYR0_9GAMM</name>
<dbReference type="EMBL" id="VRTS01000001">
    <property type="protein sequence ID" value="TXK65572.1"/>
    <property type="molecule type" value="Genomic_DNA"/>
</dbReference>
<proteinExistence type="predicted"/>
<accession>A0A5C8KYR0</accession>
<feature type="region of interest" description="Disordered" evidence="1">
    <location>
        <begin position="82"/>
        <end position="103"/>
    </location>
</feature>
<reference evidence="2 3" key="1">
    <citation type="submission" date="2019-08" db="EMBL/GenBank/DDBJ databases">
        <authorList>
            <person name="Karlyshev A.V."/>
        </authorList>
    </citation>
    <scope>NUCLEOTIDE SEQUENCE [LARGE SCALE GENOMIC DNA]</scope>
    <source>
        <strain evidence="2 3">Alg18-2.2</strain>
    </source>
</reference>
<comment type="caution">
    <text evidence="2">The sequence shown here is derived from an EMBL/GenBank/DDBJ whole genome shotgun (WGS) entry which is preliminary data.</text>
</comment>
<protein>
    <submittedName>
        <fullName evidence="2">Uncharacterized protein</fullName>
    </submittedName>
</protein>